<evidence type="ECO:0000259" key="3">
    <source>
        <dbReference type="Pfam" id="PF13439"/>
    </source>
</evidence>
<evidence type="ECO:0000259" key="2">
    <source>
        <dbReference type="Pfam" id="PF00534"/>
    </source>
</evidence>
<dbReference type="PANTHER" id="PTHR46401">
    <property type="entry name" value="GLYCOSYLTRANSFERASE WBBK-RELATED"/>
    <property type="match status" value="1"/>
</dbReference>
<protein>
    <submittedName>
        <fullName evidence="4">Unannotated protein</fullName>
    </submittedName>
</protein>
<name>A0A6J6E9X6_9ZZZZ</name>
<sequence length="360" mass="39043">MRVAYTLEQCWGAVPGGTAVAALRVADALEEHDDLRLIGVAGRHAHLPPDPWMPGIPIAYLPIAAPWLYQTWLRLGWPKVERATGPVDVTHATGLVPCPTDAPLVVTLHDLAFLHNPGHFTKHGVRTFRASLDRIKRDAAMVLCSSQATLDDVSFAGIDDDRLRLVPLGVDVRRVEDSEIARVRALFDLPERYLLFVGTLEPRKNLRGLAAAVALLDEPLPLIVAGADGWGDLDIDDGVRSRIDIRFLGFVPSDDLDPLYAGALVFCYPSQREGYGLPVLEAMAQGVPVVTSTGTATEETAGSAAVLVRPHEPADIARGITEAIARRTELSAKGLARARKRSWSATAALTAQVYRDLARR</sequence>
<dbReference type="SUPFAM" id="SSF53756">
    <property type="entry name" value="UDP-Glycosyltransferase/glycogen phosphorylase"/>
    <property type="match status" value="1"/>
</dbReference>
<dbReference type="Pfam" id="PF00534">
    <property type="entry name" value="Glycos_transf_1"/>
    <property type="match status" value="1"/>
</dbReference>
<reference evidence="4" key="1">
    <citation type="submission" date="2020-05" db="EMBL/GenBank/DDBJ databases">
        <authorList>
            <person name="Chiriac C."/>
            <person name="Salcher M."/>
            <person name="Ghai R."/>
            <person name="Kavagutti S V."/>
        </authorList>
    </citation>
    <scope>NUCLEOTIDE SEQUENCE</scope>
</reference>
<dbReference type="InterPro" id="IPR028098">
    <property type="entry name" value="Glyco_trans_4-like_N"/>
</dbReference>
<proteinExistence type="predicted"/>
<dbReference type="InterPro" id="IPR001296">
    <property type="entry name" value="Glyco_trans_1"/>
</dbReference>
<dbReference type="GO" id="GO:0009103">
    <property type="term" value="P:lipopolysaccharide biosynthetic process"/>
    <property type="evidence" value="ECO:0007669"/>
    <property type="project" value="TreeGrafter"/>
</dbReference>
<accession>A0A6J6E9X6</accession>
<organism evidence="4">
    <name type="scientific">freshwater metagenome</name>
    <dbReference type="NCBI Taxonomy" id="449393"/>
    <lineage>
        <taxon>unclassified sequences</taxon>
        <taxon>metagenomes</taxon>
        <taxon>ecological metagenomes</taxon>
    </lineage>
</organism>
<dbReference type="PANTHER" id="PTHR46401:SF2">
    <property type="entry name" value="GLYCOSYLTRANSFERASE WBBK-RELATED"/>
    <property type="match status" value="1"/>
</dbReference>
<dbReference type="Pfam" id="PF13439">
    <property type="entry name" value="Glyco_transf_4"/>
    <property type="match status" value="1"/>
</dbReference>
<keyword evidence="1" id="KW-0808">Transferase</keyword>
<evidence type="ECO:0000256" key="1">
    <source>
        <dbReference type="ARBA" id="ARBA00022679"/>
    </source>
</evidence>
<dbReference type="AlphaFoldDB" id="A0A6J6E9X6"/>
<feature type="domain" description="Glycosyltransferase subfamily 4-like N-terminal" evidence="3">
    <location>
        <begin position="15"/>
        <end position="174"/>
    </location>
</feature>
<dbReference type="EMBL" id="CAEZSR010000106">
    <property type="protein sequence ID" value="CAB4572937.1"/>
    <property type="molecule type" value="Genomic_DNA"/>
</dbReference>
<dbReference type="GO" id="GO:0016757">
    <property type="term" value="F:glycosyltransferase activity"/>
    <property type="evidence" value="ECO:0007669"/>
    <property type="project" value="InterPro"/>
</dbReference>
<feature type="domain" description="Glycosyl transferase family 1" evidence="2">
    <location>
        <begin position="181"/>
        <end position="333"/>
    </location>
</feature>
<evidence type="ECO:0000313" key="4">
    <source>
        <dbReference type="EMBL" id="CAB4572937.1"/>
    </source>
</evidence>
<dbReference type="CDD" id="cd03809">
    <property type="entry name" value="GT4_MtfB-like"/>
    <property type="match status" value="1"/>
</dbReference>
<dbReference type="Gene3D" id="3.40.50.2000">
    <property type="entry name" value="Glycogen Phosphorylase B"/>
    <property type="match status" value="2"/>
</dbReference>
<gene>
    <name evidence="4" type="ORF">UFOPK1493_02521</name>
</gene>